<feature type="region of interest" description="Disordered" evidence="1">
    <location>
        <begin position="92"/>
        <end position="111"/>
    </location>
</feature>
<dbReference type="EMBL" id="BMQL01000013">
    <property type="protein sequence ID" value="GGR11410.1"/>
    <property type="molecule type" value="Genomic_DNA"/>
</dbReference>
<reference evidence="2" key="2">
    <citation type="submission" date="2020-09" db="EMBL/GenBank/DDBJ databases">
        <authorList>
            <person name="Sun Q."/>
            <person name="Ohkuma M."/>
        </authorList>
    </citation>
    <scope>NUCLEOTIDE SEQUENCE</scope>
    <source>
        <strain evidence="2">JCM 31311</strain>
    </source>
</reference>
<evidence type="ECO:0000313" key="3">
    <source>
        <dbReference type="Proteomes" id="UP000603865"/>
    </source>
</evidence>
<reference evidence="2" key="1">
    <citation type="journal article" date="2014" name="Int. J. Syst. Evol. Microbiol.">
        <title>Complete genome sequence of Corynebacterium casei LMG S-19264T (=DSM 44701T), isolated from a smear-ripened cheese.</title>
        <authorList>
            <consortium name="US DOE Joint Genome Institute (JGI-PGF)"/>
            <person name="Walter F."/>
            <person name="Albersmeier A."/>
            <person name="Kalinowski J."/>
            <person name="Ruckert C."/>
        </authorList>
    </citation>
    <scope>NUCLEOTIDE SEQUENCE</scope>
    <source>
        <strain evidence="2">JCM 31311</strain>
    </source>
</reference>
<dbReference type="RefSeq" id="WP_189090869.1">
    <property type="nucleotide sequence ID" value="NZ_BMQL01000013.1"/>
</dbReference>
<proteinExistence type="predicted"/>
<accession>A0A918F8U8</accession>
<protein>
    <submittedName>
        <fullName evidence="2">Uncharacterized protein</fullName>
    </submittedName>
</protein>
<name>A0A918F8U8_9DEIO</name>
<evidence type="ECO:0000313" key="2">
    <source>
        <dbReference type="EMBL" id="GGR11410.1"/>
    </source>
</evidence>
<dbReference type="Proteomes" id="UP000603865">
    <property type="component" value="Unassembled WGS sequence"/>
</dbReference>
<keyword evidence="3" id="KW-1185">Reference proteome</keyword>
<dbReference type="AlphaFoldDB" id="A0A918F8U8"/>
<evidence type="ECO:0000256" key="1">
    <source>
        <dbReference type="SAM" id="MobiDB-lite"/>
    </source>
</evidence>
<sequence length="111" mass="12573">MTGRLERIKAAAQRALSSNGDLLYRHEATWSDNTTCRFSVQEPSKTNPLVAALLQVNPQQTGLRVVKVHPDDPRPKEGSHIPWQGGTLTLERWSDKSDFTDQREGTARYER</sequence>
<organism evidence="2 3">
    <name type="scientific">Deinococcus ruber</name>
    <dbReference type="NCBI Taxonomy" id="1848197"/>
    <lineage>
        <taxon>Bacteria</taxon>
        <taxon>Thermotogati</taxon>
        <taxon>Deinococcota</taxon>
        <taxon>Deinococci</taxon>
        <taxon>Deinococcales</taxon>
        <taxon>Deinococcaceae</taxon>
        <taxon>Deinococcus</taxon>
    </lineage>
</organism>
<comment type="caution">
    <text evidence="2">The sequence shown here is derived from an EMBL/GenBank/DDBJ whole genome shotgun (WGS) entry which is preliminary data.</text>
</comment>
<gene>
    <name evidence="2" type="ORF">GCM10008957_25230</name>
</gene>